<dbReference type="GO" id="GO:0051301">
    <property type="term" value="P:cell division"/>
    <property type="evidence" value="ECO:0007669"/>
    <property type="project" value="UniProtKB-KW"/>
</dbReference>
<feature type="transmembrane region" description="Helical" evidence="7">
    <location>
        <begin position="6"/>
        <end position="29"/>
    </location>
</feature>
<comment type="catalytic activity">
    <reaction evidence="7">
        <text>UDP-N-acetyl-alpha-D-muramoyl-L-alanyl-gamma-D-glutamyl-meso-2,6-diaminopimeloyl-D-alanyl-D-alanine + di-trans,octa-cis-undecaprenyl phosphate = di-trans,octa-cis-undecaprenyl diphospho-N-acetyl-alpha-D-muramoyl-L-alanyl-D-glutamyl-meso-2,6-diaminopimeloyl-D-alanyl-D-alanine + UMP</text>
        <dbReference type="Rhea" id="RHEA:28386"/>
        <dbReference type="ChEBI" id="CHEBI:57865"/>
        <dbReference type="ChEBI" id="CHEBI:60392"/>
        <dbReference type="ChEBI" id="CHEBI:61386"/>
        <dbReference type="ChEBI" id="CHEBI:61387"/>
        <dbReference type="EC" id="2.7.8.13"/>
    </reaction>
</comment>
<dbReference type="NCBIfam" id="TIGR00445">
    <property type="entry name" value="mraY"/>
    <property type="match status" value="1"/>
</dbReference>
<dbReference type="GO" id="GO:0005886">
    <property type="term" value="C:plasma membrane"/>
    <property type="evidence" value="ECO:0007669"/>
    <property type="project" value="UniProtKB-SubCell"/>
</dbReference>
<gene>
    <name evidence="7 10" type="primary">mraY</name>
    <name evidence="10" type="ORF">CACET_c21820</name>
</gene>
<evidence type="ECO:0000256" key="5">
    <source>
        <dbReference type="ARBA" id="ARBA00022989"/>
    </source>
</evidence>
<feature type="transmembrane region" description="Helical" evidence="7">
    <location>
        <begin position="50"/>
        <end position="73"/>
    </location>
</feature>
<feature type="binding site" evidence="9">
    <location>
        <position position="240"/>
    </location>
    <ligand>
        <name>Mg(2+)</name>
        <dbReference type="ChEBI" id="CHEBI:18420"/>
    </ligand>
</feature>
<dbReference type="GO" id="GO:0051992">
    <property type="term" value="F:UDP-N-acetylmuramoyl-L-alanyl-D-glutamyl-meso-2,6-diaminopimelyl-D-alanyl-D-alanine:undecaprenyl-phosphate transferase activity"/>
    <property type="evidence" value="ECO:0007669"/>
    <property type="project" value="RHEA"/>
</dbReference>
<keyword evidence="7 9" id="KW-0479">Metal-binding</keyword>
<comment type="function">
    <text evidence="7">Catalyzes the initial step of the lipid cycle reactions in the biosynthesis of the cell wall peptidoglycan: transfers peptidoglycan precursor phospho-MurNAc-pentapeptide from UDP-MurNAc-pentapeptide onto the lipid carrier undecaprenyl phosphate, yielding undecaprenyl-pyrophosphoryl-MurNAc-pentapeptide, known as lipid I.</text>
</comment>
<reference evidence="10 11" key="1">
    <citation type="submission" date="2014-10" db="EMBL/GenBank/DDBJ databases">
        <title>Genome sequence of Clostridium aceticum DSM 1496.</title>
        <authorList>
            <person name="Poehlein A."/>
            <person name="Schiel-Bengelsdorf B."/>
            <person name="Gottschalk G."/>
            <person name="Duerre P."/>
            <person name="Daniel R."/>
        </authorList>
    </citation>
    <scope>NUCLEOTIDE SEQUENCE [LARGE SCALE GENOMIC DNA]</scope>
    <source>
        <strain evidence="10 11">DSM 1496</strain>
    </source>
</reference>
<evidence type="ECO:0000313" key="11">
    <source>
        <dbReference type="Proteomes" id="UP000035704"/>
    </source>
</evidence>
<keyword evidence="7" id="KW-0133">Cell shape</keyword>
<dbReference type="PANTHER" id="PTHR22926">
    <property type="entry name" value="PHOSPHO-N-ACETYLMURAMOYL-PENTAPEPTIDE-TRANSFERASE"/>
    <property type="match status" value="1"/>
</dbReference>
<organism evidence="10 11">
    <name type="scientific">Clostridium aceticum</name>
    <dbReference type="NCBI Taxonomy" id="84022"/>
    <lineage>
        <taxon>Bacteria</taxon>
        <taxon>Bacillati</taxon>
        <taxon>Bacillota</taxon>
        <taxon>Clostridia</taxon>
        <taxon>Eubacteriales</taxon>
        <taxon>Clostridiaceae</taxon>
        <taxon>Clostridium</taxon>
    </lineage>
</organism>
<dbReference type="Proteomes" id="UP000035704">
    <property type="component" value="Chromosome"/>
</dbReference>
<dbReference type="GO" id="GO:0071555">
    <property type="term" value="P:cell wall organization"/>
    <property type="evidence" value="ECO:0007669"/>
    <property type="project" value="UniProtKB-KW"/>
</dbReference>
<evidence type="ECO:0000256" key="9">
    <source>
        <dbReference type="PIRSR" id="PIRSR600715-1"/>
    </source>
</evidence>
<evidence type="ECO:0000256" key="8">
    <source>
        <dbReference type="NCBIfam" id="TIGR00445"/>
    </source>
</evidence>
<dbReference type="GO" id="GO:0046872">
    <property type="term" value="F:metal ion binding"/>
    <property type="evidence" value="ECO:0007669"/>
    <property type="project" value="UniProtKB-KW"/>
</dbReference>
<keyword evidence="7" id="KW-1003">Cell membrane</keyword>
<dbReference type="HAMAP" id="MF_00038">
    <property type="entry name" value="MraY"/>
    <property type="match status" value="1"/>
</dbReference>
<dbReference type="PROSITE" id="PS01348">
    <property type="entry name" value="MRAY_2"/>
    <property type="match status" value="1"/>
</dbReference>
<evidence type="ECO:0000313" key="10">
    <source>
        <dbReference type="EMBL" id="AKL95628.1"/>
    </source>
</evidence>
<keyword evidence="4 7" id="KW-0812">Transmembrane</keyword>
<dbReference type="Pfam" id="PF00953">
    <property type="entry name" value="Glycos_transf_4"/>
    <property type="match status" value="1"/>
</dbReference>
<keyword evidence="3 7" id="KW-0808">Transferase</keyword>
<name>A0A0D8I9T4_9CLOT</name>
<evidence type="ECO:0000256" key="7">
    <source>
        <dbReference type="HAMAP-Rule" id="MF_00038"/>
    </source>
</evidence>
<feature type="binding site" evidence="9">
    <location>
        <position position="180"/>
    </location>
    <ligand>
        <name>Mg(2+)</name>
        <dbReference type="ChEBI" id="CHEBI:18420"/>
    </ligand>
</feature>
<comment type="cofactor">
    <cofactor evidence="7 9">
        <name>Mg(2+)</name>
        <dbReference type="ChEBI" id="CHEBI:18420"/>
    </cofactor>
</comment>
<dbReference type="GO" id="GO:0008963">
    <property type="term" value="F:phospho-N-acetylmuramoyl-pentapeptide-transferase activity"/>
    <property type="evidence" value="ECO:0007669"/>
    <property type="project" value="UniProtKB-UniRule"/>
</dbReference>
<feature type="transmembrane region" description="Helical" evidence="7">
    <location>
        <begin position="311"/>
        <end position="330"/>
    </location>
</feature>
<comment type="subcellular location">
    <subcellularLocation>
        <location evidence="7">Cell membrane</location>
        <topology evidence="7">Multi-pass membrane protein</topology>
    </subcellularLocation>
    <subcellularLocation>
        <location evidence="1">Membrane</location>
        <topology evidence="1">Multi-pass membrane protein</topology>
    </subcellularLocation>
</comment>
<dbReference type="PANTHER" id="PTHR22926:SF5">
    <property type="entry name" value="PHOSPHO-N-ACETYLMURAMOYL-PENTAPEPTIDE-TRANSFERASE HOMOLOG"/>
    <property type="match status" value="1"/>
</dbReference>
<feature type="transmembrane region" description="Helical" evidence="7">
    <location>
        <begin position="114"/>
        <end position="134"/>
    </location>
</feature>
<keyword evidence="7" id="KW-0131">Cell cycle</keyword>
<evidence type="ECO:0000256" key="3">
    <source>
        <dbReference type="ARBA" id="ARBA00022679"/>
    </source>
</evidence>
<feature type="transmembrane region" description="Helical" evidence="7">
    <location>
        <begin position="188"/>
        <end position="206"/>
    </location>
</feature>
<dbReference type="EMBL" id="CP009687">
    <property type="protein sequence ID" value="AKL95628.1"/>
    <property type="molecule type" value="Genomic_DNA"/>
</dbReference>
<keyword evidence="11" id="KW-1185">Reference proteome</keyword>
<keyword evidence="7" id="KW-0132">Cell division</keyword>
<dbReference type="OrthoDB" id="9805475at2"/>
<dbReference type="KEGG" id="cace:CACET_c21820"/>
<evidence type="ECO:0000256" key="2">
    <source>
        <dbReference type="ARBA" id="ARBA00005583"/>
    </source>
</evidence>
<feature type="transmembrane region" description="Helical" evidence="7">
    <location>
        <begin position="236"/>
        <end position="256"/>
    </location>
</feature>
<dbReference type="STRING" id="84022.CACET_c21820"/>
<dbReference type="GO" id="GO:0008360">
    <property type="term" value="P:regulation of cell shape"/>
    <property type="evidence" value="ECO:0007669"/>
    <property type="project" value="UniProtKB-KW"/>
</dbReference>
<keyword evidence="7" id="KW-0573">Peptidoglycan synthesis</keyword>
<feature type="transmembrane region" description="Helical" evidence="7">
    <location>
        <begin position="262"/>
        <end position="284"/>
    </location>
</feature>
<evidence type="ECO:0000256" key="4">
    <source>
        <dbReference type="ARBA" id="ARBA00022692"/>
    </source>
</evidence>
<sequence>MLQQNQLIYTIIIGFFITLILGPLIIPFLKRLKVGQTIREEGPQSHMSKSGTPTIGGVIIIVSILLTSLTSGIMNTDLLVALSATIAFGFIGFIDDFIKVVLKRNLGLRAYQKLLLQVFVAILLAIYQSNTSVVQTKIIIPFIEGNLQIGNILIPQYLDLGIFYIPFIVFVVVATVNSANLTDGLDGLAAGVTLIITGFFSLLAMSWGYTSLAIFASAVTGACLGFLRYNTHPAQVFMGDTGSLALGGAVATMAILMNVPLIIPIVGGIYFAESLSVILQVISFKTTGKRIFKMSPLHHHFELSGWAETKVVTVFWIVTVILCLIGILALH</sequence>
<keyword evidence="7" id="KW-0961">Cell wall biogenesis/degradation</keyword>
<protein>
    <recommendedName>
        <fullName evidence="7 8">Phospho-N-acetylmuramoyl-pentapeptide-transferase</fullName>
        <ecNumber evidence="7 8">2.7.8.13</ecNumber>
    </recommendedName>
    <alternativeName>
        <fullName evidence="7">UDP-MurNAc-pentapeptide phosphotransferase</fullName>
    </alternativeName>
</protein>
<dbReference type="GO" id="GO:0009252">
    <property type="term" value="P:peptidoglycan biosynthetic process"/>
    <property type="evidence" value="ECO:0007669"/>
    <property type="project" value="UniProtKB-UniRule"/>
</dbReference>
<evidence type="ECO:0000256" key="1">
    <source>
        <dbReference type="ARBA" id="ARBA00004141"/>
    </source>
</evidence>
<keyword evidence="7 9" id="KW-0460">Magnesium</keyword>
<keyword evidence="5 7" id="KW-1133">Transmembrane helix</keyword>
<dbReference type="PATRIC" id="fig|84022.5.peg.527"/>
<dbReference type="InterPro" id="IPR003524">
    <property type="entry name" value="PNAcMuramoyl-5peptid_Trfase"/>
</dbReference>
<evidence type="ECO:0000256" key="6">
    <source>
        <dbReference type="ARBA" id="ARBA00023136"/>
    </source>
</evidence>
<dbReference type="AlphaFoldDB" id="A0A0D8I9T4"/>
<dbReference type="InterPro" id="IPR000715">
    <property type="entry name" value="Glycosyl_transferase_4"/>
</dbReference>
<dbReference type="InterPro" id="IPR018480">
    <property type="entry name" value="PNAcMuramoyl-5peptid_Trfase_CS"/>
</dbReference>
<keyword evidence="6 7" id="KW-0472">Membrane</keyword>
<proteinExistence type="inferred from homology"/>
<accession>A0A0D8I9T4</accession>
<dbReference type="RefSeq" id="WP_044825061.1">
    <property type="nucleotide sequence ID" value="NZ_CP009687.1"/>
</dbReference>
<feature type="transmembrane region" description="Helical" evidence="7">
    <location>
        <begin position="79"/>
        <end position="102"/>
    </location>
</feature>
<dbReference type="EC" id="2.7.8.13" evidence="7 8"/>
<comment type="similarity">
    <text evidence="2 7">Belongs to the glycosyltransferase 4 family. MraY subfamily.</text>
</comment>
<dbReference type="UniPathway" id="UPA00219"/>
<feature type="transmembrane region" description="Helical" evidence="7">
    <location>
        <begin position="154"/>
        <end position="176"/>
    </location>
</feature>
<comment type="pathway">
    <text evidence="7">Cell wall biogenesis; peptidoglycan biosynthesis.</text>
</comment>
<dbReference type="CDD" id="cd06852">
    <property type="entry name" value="GT_MraY"/>
    <property type="match status" value="1"/>
</dbReference>